<reference evidence="1 2" key="1">
    <citation type="submission" date="2023-07" db="EMBL/GenBank/DDBJ databases">
        <title>Sorghum-associated microbial communities from plants grown in Nebraska, USA.</title>
        <authorList>
            <person name="Schachtman D."/>
        </authorList>
    </citation>
    <scope>NUCLEOTIDE SEQUENCE [LARGE SCALE GENOMIC DNA]</scope>
    <source>
        <strain evidence="1 2">2980</strain>
    </source>
</reference>
<dbReference type="Pfam" id="PF05139">
    <property type="entry name" value="Erythro_esteras"/>
    <property type="match status" value="1"/>
</dbReference>
<protein>
    <submittedName>
        <fullName evidence="1">Erythromycin esterase</fullName>
        <ecNumber evidence="1">3.1.1.-</ecNumber>
    </submittedName>
</protein>
<dbReference type="Gene3D" id="3.30.1870.10">
    <property type="entry name" value="EreA-like, domain 2"/>
    <property type="match status" value="1"/>
</dbReference>
<dbReference type="InterPro" id="IPR007815">
    <property type="entry name" value="Emycin_Estase"/>
</dbReference>
<dbReference type="Gene3D" id="1.20.1440.30">
    <property type="entry name" value="Biosynthetic Protein domain"/>
    <property type="match status" value="1"/>
</dbReference>
<sequence>MSEIELTAWIRSSATRLRTLDPDDEDDSDLEPVLEIVGDARVVAIGESMHRVHEFLQIRHRLFRFLARRAGFTTLVLESGFPETIAADAWTRRGDGGLREVLRRGITYGFGACQEVLDQLTWMRERNAKGDGPVRLRGMDIPDSSASALPGVLAALSLADETDPEYARHVRATLLPRFGYLPTDRSGLAQAAPTIQAYLALPAEDRAALTTEIGDLAWRMRARRPDALALLGGTPVARERVDEAIRAADSARAADAFLQAMTHGAERTWPPANVRDAWMADSVEWVLEREPRVLVAAANGHVQRTRFSAPPFAPEPMTTLGGHLAARLGDDLVVIGTAFGGGEQWLHRPDPQDPPGHSRPFVSGIGPLRPDSVDAAIARAGTGDALLDLRSAPPAAAAALDATAGLHNGDVLQPLSVREAFDALVFVDRVTPWHTWVDERGLA</sequence>
<dbReference type="PANTHER" id="PTHR31299">
    <property type="entry name" value="ESTERASE, PUTATIVE (AFU_ORTHOLOGUE AFUA_1G05850)-RELATED"/>
    <property type="match status" value="1"/>
</dbReference>
<gene>
    <name evidence="1" type="ORF">J2Y69_003224</name>
</gene>
<dbReference type="EMBL" id="JAVDUM010000016">
    <property type="protein sequence ID" value="MDR6868600.1"/>
    <property type="molecule type" value="Genomic_DNA"/>
</dbReference>
<evidence type="ECO:0000313" key="1">
    <source>
        <dbReference type="EMBL" id="MDR6868600.1"/>
    </source>
</evidence>
<name>A0ABU1SG58_9MICO</name>
<evidence type="ECO:0000313" key="2">
    <source>
        <dbReference type="Proteomes" id="UP001259347"/>
    </source>
</evidence>
<dbReference type="RefSeq" id="WP_310022588.1">
    <property type="nucleotide sequence ID" value="NZ_JAVDUM010000016.1"/>
</dbReference>
<accession>A0ABU1SG58</accession>
<dbReference type="SUPFAM" id="SSF159501">
    <property type="entry name" value="EreA/ChaN-like"/>
    <property type="match status" value="1"/>
</dbReference>
<keyword evidence="2" id="KW-1185">Reference proteome</keyword>
<comment type="caution">
    <text evidence="1">The sequence shown here is derived from an EMBL/GenBank/DDBJ whole genome shotgun (WGS) entry which is preliminary data.</text>
</comment>
<dbReference type="InterPro" id="IPR052036">
    <property type="entry name" value="Hydrolase/PRTase-associated"/>
</dbReference>
<dbReference type="PANTHER" id="PTHR31299:SF0">
    <property type="entry name" value="ESTERASE, PUTATIVE (AFU_ORTHOLOGUE AFUA_1G05850)-RELATED"/>
    <property type="match status" value="1"/>
</dbReference>
<proteinExistence type="predicted"/>
<organism evidence="1 2">
    <name type="scientific">Microbacterium resistens</name>
    <dbReference type="NCBI Taxonomy" id="156977"/>
    <lineage>
        <taxon>Bacteria</taxon>
        <taxon>Bacillati</taxon>
        <taxon>Actinomycetota</taxon>
        <taxon>Actinomycetes</taxon>
        <taxon>Micrococcales</taxon>
        <taxon>Microbacteriaceae</taxon>
        <taxon>Microbacterium</taxon>
    </lineage>
</organism>
<dbReference type="CDD" id="cd14728">
    <property type="entry name" value="Ere-like"/>
    <property type="match status" value="1"/>
</dbReference>
<keyword evidence="1" id="KW-0378">Hydrolase</keyword>
<dbReference type="Gene3D" id="3.40.1660.10">
    <property type="entry name" value="EreA-like (biosynthetic domain)"/>
    <property type="match status" value="1"/>
</dbReference>
<dbReference type="EC" id="3.1.1.-" evidence="1"/>
<dbReference type="Proteomes" id="UP001259347">
    <property type="component" value="Unassembled WGS sequence"/>
</dbReference>
<dbReference type="GO" id="GO:0016787">
    <property type="term" value="F:hydrolase activity"/>
    <property type="evidence" value="ECO:0007669"/>
    <property type="project" value="UniProtKB-KW"/>
</dbReference>